<protein>
    <submittedName>
        <fullName evidence="1">Uncharacterized protein</fullName>
    </submittedName>
</protein>
<sequence length="150" mass="16893">MLDVTFSSPMTKASKLFYQLCWVRSSSELKWKRSYVFSVSSPRRNSLVLSGPQLNVQPRSLHNPPPSGIQSNCRSDQGIVQICYRWNLEGRREILPERVTVLGPGKEQVGQCQAKSLSELSWVVPQGRACCRSGQVGHESSFETVECDYL</sequence>
<dbReference type="AlphaFoldDB" id="A0AAV3ZLX4"/>
<dbReference type="Proteomes" id="UP000735302">
    <property type="component" value="Unassembled WGS sequence"/>
</dbReference>
<accession>A0AAV3ZLX4</accession>
<name>A0AAV3ZLX4_9GAST</name>
<evidence type="ECO:0000313" key="1">
    <source>
        <dbReference type="EMBL" id="GFN96960.1"/>
    </source>
</evidence>
<organism evidence="1 2">
    <name type="scientific">Plakobranchus ocellatus</name>
    <dbReference type="NCBI Taxonomy" id="259542"/>
    <lineage>
        <taxon>Eukaryota</taxon>
        <taxon>Metazoa</taxon>
        <taxon>Spiralia</taxon>
        <taxon>Lophotrochozoa</taxon>
        <taxon>Mollusca</taxon>
        <taxon>Gastropoda</taxon>
        <taxon>Heterobranchia</taxon>
        <taxon>Euthyneura</taxon>
        <taxon>Panpulmonata</taxon>
        <taxon>Sacoglossa</taxon>
        <taxon>Placobranchoidea</taxon>
        <taxon>Plakobranchidae</taxon>
        <taxon>Plakobranchus</taxon>
    </lineage>
</organism>
<evidence type="ECO:0000313" key="2">
    <source>
        <dbReference type="Proteomes" id="UP000735302"/>
    </source>
</evidence>
<dbReference type="EMBL" id="BLXT01002711">
    <property type="protein sequence ID" value="GFN96960.1"/>
    <property type="molecule type" value="Genomic_DNA"/>
</dbReference>
<gene>
    <name evidence="1" type="ORF">PoB_002346600</name>
</gene>
<keyword evidence="2" id="KW-1185">Reference proteome</keyword>
<comment type="caution">
    <text evidence="1">The sequence shown here is derived from an EMBL/GenBank/DDBJ whole genome shotgun (WGS) entry which is preliminary data.</text>
</comment>
<reference evidence="1 2" key="1">
    <citation type="journal article" date="2021" name="Elife">
        <title>Chloroplast acquisition without the gene transfer in kleptoplastic sea slugs, Plakobranchus ocellatus.</title>
        <authorList>
            <person name="Maeda T."/>
            <person name="Takahashi S."/>
            <person name="Yoshida T."/>
            <person name="Shimamura S."/>
            <person name="Takaki Y."/>
            <person name="Nagai Y."/>
            <person name="Toyoda A."/>
            <person name="Suzuki Y."/>
            <person name="Arimoto A."/>
            <person name="Ishii H."/>
            <person name="Satoh N."/>
            <person name="Nishiyama T."/>
            <person name="Hasebe M."/>
            <person name="Maruyama T."/>
            <person name="Minagawa J."/>
            <person name="Obokata J."/>
            <person name="Shigenobu S."/>
        </authorList>
    </citation>
    <scope>NUCLEOTIDE SEQUENCE [LARGE SCALE GENOMIC DNA]</scope>
</reference>
<proteinExistence type="predicted"/>